<dbReference type="EMBL" id="FOME01000012">
    <property type="protein sequence ID" value="SFE57333.1"/>
    <property type="molecule type" value="Genomic_DNA"/>
</dbReference>
<dbReference type="Gene3D" id="1.20.1250.20">
    <property type="entry name" value="MFS general substrate transporter like domains"/>
    <property type="match status" value="2"/>
</dbReference>
<evidence type="ECO:0000256" key="6">
    <source>
        <dbReference type="ARBA" id="ARBA00023136"/>
    </source>
</evidence>
<dbReference type="GO" id="GO:0022857">
    <property type="term" value="F:transmembrane transporter activity"/>
    <property type="evidence" value="ECO:0007669"/>
    <property type="project" value="InterPro"/>
</dbReference>
<feature type="transmembrane region" description="Helical" evidence="7">
    <location>
        <begin position="168"/>
        <end position="187"/>
    </location>
</feature>
<name>A0A1H6AH82_9PSEU</name>
<keyword evidence="4 7" id="KW-0812">Transmembrane</keyword>
<feature type="transmembrane region" description="Helical" evidence="7">
    <location>
        <begin position="81"/>
        <end position="99"/>
    </location>
</feature>
<dbReference type="GO" id="GO:0016020">
    <property type="term" value="C:membrane"/>
    <property type="evidence" value="ECO:0007669"/>
    <property type="project" value="TreeGrafter"/>
</dbReference>
<dbReference type="Proteomes" id="UP000236729">
    <property type="component" value="Unassembled WGS sequence"/>
</dbReference>
<sequence length="470" mass="49117">MGDEKNAGQRLFSGVGIAGAFAGFVLIGALQALYGPAIPAVRAHYGISPAVAGLGLSAHFVGGLLGVVVFHRCCGKTGNRLLLGCSYLAMAAGAVVFAATPPWPVALLGAFVAGLGYGSIDYGLNHLFAIGFGARSPAMLNLLNAFFGVGSILAPVALAQLGPDSYPLVFLAFAIASVVLIAALRGVRNTRVESGGAAPDRGSVLRNRSIAITGAFVVLYVLNIGVEAGAGGWEPTHLIGAGYPASAATSATAAYWLMMTLGRFLVAPLTLRWSEQSILTWSCVGMAVCLALAVVPSLAPWAYAGLGLFIAPVFPTGLPWLHRLVPDAQRAGAYVIAASMLGGVVFPPLIGVGIALTSTTAVPIILFGLNALCLLAIRWLLRQRGTPPRRLAQLEDEEHAMTGNSRLKTALRRLDAWSLRVLNPPEVFLAVARHDFRHRRAERAPSARVHRATAGSCDALAGTTFVRERC</sequence>
<evidence type="ECO:0000256" key="3">
    <source>
        <dbReference type="ARBA" id="ARBA00022448"/>
    </source>
</evidence>
<feature type="transmembrane region" description="Helical" evidence="7">
    <location>
        <begin position="46"/>
        <end position="69"/>
    </location>
</feature>
<dbReference type="AlphaFoldDB" id="A0A1H6AH82"/>
<feature type="transmembrane region" description="Helical" evidence="7">
    <location>
        <begin position="333"/>
        <end position="356"/>
    </location>
</feature>
<dbReference type="GO" id="GO:0012505">
    <property type="term" value="C:endomembrane system"/>
    <property type="evidence" value="ECO:0007669"/>
    <property type="project" value="UniProtKB-SubCell"/>
</dbReference>
<comment type="subcellular location">
    <subcellularLocation>
        <location evidence="1">Endomembrane system</location>
        <topology evidence="1">Multi-pass membrane protein</topology>
    </subcellularLocation>
</comment>
<evidence type="ECO:0000313" key="9">
    <source>
        <dbReference type="EMBL" id="SFE57333.1"/>
    </source>
</evidence>
<dbReference type="SUPFAM" id="SSF103473">
    <property type="entry name" value="MFS general substrate transporter"/>
    <property type="match status" value="1"/>
</dbReference>
<dbReference type="EMBL" id="FNVB01000003">
    <property type="protein sequence ID" value="SEG48123.1"/>
    <property type="molecule type" value="Genomic_DNA"/>
</dbReference>
<comment type="similarity">
    <text evidence="2">Belongs to the major facilitator superfamily.</text>
</comment>
<dbReference type="RefSeq" id="WP_093356806.1">
    <property type="nucleotide sequence ID" value="NZ_FNVB01000003.1"/>
</dbReference>
<evidence type="ECO:0000256" key="7">
    <source>
        <dbReference type="SAM" id="Phobius"/>
    </source>
</evidence>
<accession>A0A1I2BPR6</accession>
<evidence type="ECO:0000256" key="2">
    <source>
        <dbReference type="ARBA" id="ARBA00008335"/>
    </source>
</evidence>
<reference evidence="10 11" key="1">
    <citation type="submission" date="2016-10" db="EMBL/GenBank/DDBJ databases">
        <authorList>
            <person name="Varghese N."/>
            <person name="Submissions S."/>
        </authorList>
    </citation>
    <scope>NUCLEOTIDE SEQUENCE [LARGE SCALE GENOMIC DNA]</scope>
    <source>
        <strain evidence="11">ATCC 20501</strain>
        <strain evidence="9 10">CGMCC 4.3529</strain>
    </source>
</reference>
<dbReference type="InterPro" id="IPR011701">
    <property type="entry name" value="MFS"/>
</dbReference>
<keyword evidence="6 7" id="KW-0472">Membrane</keyword>
<dbReference type="PANTHER" id="PTHR23514">
    <property type="entry name" value="BYPASS OF STOP CODON PROTEIN 6"/>
    <property type="match status" value="1"/>
</dbReference>
<feature type="transmembrane region" description="Helical" evidence="7">
    <location>
        <begin position="362"/>
        <end position="381"/>
    </location>
</feature>
<dbReference type="SMR" id="A0A1H6AH82"/>
<feature type="transmembrane region" description="Helical" evidence="7">
    <location>
        <begin position="12"/>
        <end position="34"/>
    </location>
</feature>
<accession>A0A1H6AH82</accession>
<feature type="transmembrane region" description="Helical" evidence="7">
    <location>
        <begin position="105"/>
        <end position="130"/>
    </location>
</feature>
<evidence type="ECO:0000256" key="1">
    <source>
        <dbReference type="ARBA" id="ARBA00004127"/>
    </source>
</evidence>
<proteinExistence type="inferred from homology"/>
<dbReference type="Proteomes" id="UP000199690">
    <property type="component" value="Unassembled WGS sequence"/>
</dbReference>
<feature type="transmembrane region" description="Helical" evidence="7">
    <location>
        <begin position="142"/>
        <end position="162"/>
    </location>
</feature>
<evidence type="ECO:0000256" key="4">
    <source>
        <dbReference type="ARBA" id="ARBA00022692"/>
    </source>
</evidence>
<feature type="transmembrane region" description="Helical" evidence="7">
    <location>
        <begin position="246"/>
        <end position="266"/>
    </location>
</feature>
<reference evidence="8" key="2">
    <citation type="submission" date="2016-10" db="EMBL/GenBank/DDBJ databases">
        <authorList>
            <person name="de Groot N.N."/>
        </authorList>
    </citation>
    <scope>NUCLEOTIDE SEQUENCE [LARGE SCALE GENOMIC DNA]</scope>
    <source>
        <strain evidence="8">ATCC 20501</strain>
    </source>
</reference>
<feature type="transmembrane region" description="Helical" evidence="7">
    <location>
        <begin position="208"/>
        <end position="226"/>
    </location>
</feature>
<feature type="transmembrane region" description="Helical" evidence="7">
    <location>
        <begin position="301"/>
        <end position="321"/>
    </location>
</feature>
<keyword evidence="5 7" id="KW-1133">Transmembrane helix</keyword>
<evidence type="ECO:0000256" key="5">
    <source>
        <dbReference type="ARBA" id="ARBA00022989"/>
    </source>
</evidence>
<dbReference type="InterPro" id="IPR036259">
    <property type="entry name" value="MFS_trans_sf"/>
</dbReference>
<feature type="transmembrane region" description="Helical" evidence="7">
    <location>
        <begin position="278"/>
        <end position="295"/>
    </location>
</feature>
<keyword evidence="10" id="KW-1185">Reference proteome</keyword>
<evidence type="ECO:0000313" key="8">
    <source>
        <dbReference type="EMBL" id="SEG48123.1"/>
    </source>
</evidence>
<protein>
    <submittedName>
        <fullName evidence="8">Fucose permease</fullName>
    </submittedName>
</protein>
<dbReference type="PANTHER" id="PTHR23514:SF3">
    <property type="entry name" value="BYPASS OF STOP CODON PROTEIN 6"/>
    <property type="match status" value="1"/>
</dbReference>
<evidence type="ECO:0000313" key="11">
    <source>
        <dbReference type="Proteomes" id="UP000236729"/>
    </source>
</evidence>
<evidence type="ECO:0000313" key="10">
    <source>
        <dbReference type="Proteomes" id="UP000199690"/>
    </source>
</evidence>
<dbReference type="InterPro" id="IPR051788">
    <property type="entry name" value="MFS_Transporter"/>
</dbReference>
<organism evidence="8 11">
    <name type="scientific">Saccharopolyspora kobensis</name>
    <dbReference type="NCBI Taxonomy" id="146035"/>
    <lineage>
        <taxon>Bacteria</taxon>
        <taxon>Bacillati</taxon>
        <taxon>Actinomycetota</taxon>
        <taxon>Actinomycetes</taxon>
        <taxon>Pseudonocardiales</taxon>
        <taxon>Pseudonocardiaceae</taxon>
        <taxon>Saccharopolyspora</taxon>
    </lineage>
</organism>
<gene>
    <name evidence="8" type="ORF">SAMN02982929_02329</name>
    <name evidence="9" type="ORF">SAMN05216506_112163</name>
</gene>
<keyword evidence="3" id="KW-0813">Transport</keyword>
<dbReference type="Pfam" id="PF07690">
    <property type="entry name" value="MFS_1"/>
    <property type="match status" value="1"/>
</dbReference>